<dbReference type="InterPro" id="IPR018093">
    <property type="entry name" value="BCCT_CS"/>
</dbReference>
<reference evidence="9 10" key="2">
    <citation type="journal article" date="2012" name="J. Bacteriol.">
        <title>Complete genome sequences of Desulfosporosinus orientis DSM765T, Desulfosporosinus youngiae DSM17734T, Desulfosporosinus meridiei DSM13257T, and Desulfosporosinus acidiphilus DSM22704T.</title>
        <authorList>
            <person name="Pester M."/>
            <person name="Brambilla E."/>
            <person name="Alazard D."/>
            <person name="Rattei T."/>
            <person name="Weinmaier T."/>
            <person name="Han J."/>
            <person name="Lucas S."/>
            <person name="Lapidus A."/>
            <person name="Cheng J.F."/>
            <person name="Goodwin L."/>
            <person name="Pitluck S."/>
            <person name="Peters L."/>
            <person name="Ovchinnikova G."/>
            <person name="Teshima H."/>
            <person name="Detter J.C."/>
            <person name="Han C.S."/>
            <person name="Tapia R."/>
            <person name="Land M.L."/>
            <person name="Hauser L."/>
            <person name="Kyrpides N.C."/>
            <person name="Ivanova N.N."/>
            <person name="Pagani I."/>
            <person name="Huntmann M."/>
            <person name="Wei C.L."/>
            <person name="Davenport K.W."/>
            <person name="Daligault H."/>
            <person name="Chain P.S."/>
            <person name="Chen A."/>
            <person name="Mavromatis K."/>
            <person name="Markowitz V."/>
            <person name="Szeto E."/>
            <person name="Mikhailova N."/>
            <person name="Pati A."/>
            <person name="Wagner M."/>
            <person name="Woyke T."/>
            <person name="Ollivier B."/>
            <person name="Klenk H.P."/>
            <person name="Spring S."/>
            <person name="Loy A."/>
        </authorList>
    </citation>
    <scope>NUCLEOTIDE SEQUENCE [LARGE SCALE GENOMIC DNA]</scope>
    <source>
        <strain evidence="10">ATCC 19365 / DSM 765 / NCIMB 8382 / VKM B-1628</strain>
    </source>
</reference>
<feature type="transmembrane region" description="Helical" evidence="8">
    <location>
        <begin position="315"/>
        <end position="333"/>
    </location>
</feature>
<evidence type="ECO:0000256" key="3">
    <source>
        <dbReference type="ARBA" id="ARBA00022448"/>
    </source>
</evidence>
<feature type="transmembrane region" description="Helical" evidence="8">
    <location>
        <begin position="188"/>
        <end position="207"/>
    </location>
</feature>
<dbReference type="InterPro" id="IPR000060">
    <property type="entry name" value="BCCT_transptr"/>
</dbReference>
<feature type="transmembrane region" description="Helical" evidence="8">
    <location>
        <begin position="137"/>
        <end position="160"/>
    </location>
</feature>
<reference evidence="10" key="1">
    <citation type="submission" date="2011-11" db="EMBL/GenBank/DDBJ databases">
        <title>Complete sequence of Desulfosporosinus orientis DSM 765.</title>
        <authorList>
            <person name="Lucas S."/>
            <person name="Han J."/>
            <person name="Lapidus A."/>
            <person name="Cheng J.-F."/>
            <person name="Goodwin L."/>
            <person name="Pitluck S."/>
            <person name="Peters L."/>
            <person name="Ovchinnikova G."/>
            <person name="Teshima H."/>
            <person name="Detter J.C."/>
            <person name="Han C."/>
            <person name="Tapia R."/>
            <person name="Land M."/>
            <person name="Hauser L."/>
            <person name="Kyrpides N."/>
            <person name="Ivanova N."/>
            <person name="Pagani I."/>
            <person name="Pester M."/>
            <person name="Spring S."/>
            <person name="Ollivier B."/>
            <person name="Rattei T."/>
            <person name="Klenk H.-P."/>
            <person name="Wagner M."/>
            <person name="Loy A."/>
            <person name="Woyke T."/>
        </authorList>
    </citation>
    <scope>NUCLEOTIDE SEQUENCE [LARGE SCALE GENOMIC DNA]</scope>
    <source>
        <strain evidence="10">ATCC 19365 / DSM 765 / NCIMB 8382 / VKM B-1628</strain>
    </source>
</reference>
<dbReference type="AlphaFoldDB" id="G7WAN9"/>
<proteinExistence type="inferred from homology"/>
<dbReference type="PROSITE" id="PS01303">
    <property type="entry name" value="BCCT"/>
    <property type="match status" value="1"/>
</dbReference>
<feature type="transmembrane region" description="Helical" evidence="8">
    <location>
        <begin position="447"/>
        <end position="468"/>
    </location>
</feature>
<feature type="transmembrane region" description="Helical" evidence="8">
    <location>
        <begin position="87"/>
        <end position="107"/>
    </location>
</feature>
<feature type="transmembrane region" description="Helical" evidence="8">
    <location>
        <begin position="474"/>
        <end position="492"/>
    </location>
</feature>
<dbReference type="HOGENOM" id="CLU_010118_6_0_9"/>
<dbReference type="GO" id="GO:0022857">
    <property type="term" value="F:transmembrane transporter activity"/>
    <property type="evidence" value="ECO:0007669"/>
    <property type="project" value="InterPro"/>
</dbReference>
<sequence length="521" mass="57298">MAKPQLDHKVFWPAFIVIFGLSLALVFNREAGAKVVDAALAWSTYKLDWLFQTGTFLVFVFLMWIAFGRYGNVKLGGPDDKPEFSTLSWIAMLFCAGIGSSLIYWAVAEPLYYLQGPPFGIAKGSSEAYQWALTYGMFHWGFSAWALYAIPSLPIAYAYYVRKDPQLRASTACRPILGNMVDGWMGKVIDILVMFGIVGGFGTSLGLGVPLLAKAASTLLGIPQSMGLNFAILAIWTIIFGFSVYTGLYKGIKRLSDINVYLALALLVVILAVGPTFFILSVFTDSVGVLFNNFFRMSFYTDPIVKSGFPQAWTVFYWAWWIALAPYMGLFVARISKGRTLKQLIIAEVLWGTLGDWAFFGVFGGYTLHLEFDKILPAGQILSEDGGPAAIIAVINSLPMSQVILVLFLLLEFVFLATCLDSSAYVCASMATKQLNEDEQPARWNRIVWALALAAIGIAVLSLGGMNAIQTSSVVAAVPLVFVLLILTLSFMKMLKEDHGIQCSPKEITIQPYKNKNISAK</sequence>
<dbReference type="KEGG" id="dor:Desor_1139"/>
<dbReference type="Pfam" id="PF02028">
    <property type="entry name" value="BCCT"/>
    <property type="match status" value="1"/>
</dbReference>
<dbReference type="GO" id="GO:0005886">
    <property type="term" value="C:plasma membrane"/>
    <property type="evidence" value="ECO:0007669"/>
    <property type="project" value="UniProtKB-SubCell"/>
</dbReference>
<gene>
    <name evidence="9" type="ordered locus">Desor_1139</name>
</gene>
<feature type="transmembrane region" description="Helical" evidence="8">
    <location>
        <begin position="403"/>
        <end position="426"/>
    </location>
</feature>
<dbReference type="STRING" id="768706.Desor_1139"/>
<accession>G7WAN9</accession>
<keyword evidence="10" id="KW-1185">Reference proteome</keyword>
<evidence type="ECO:0000256" key="7">
    <source>
        <dbReference type="ARBA" id="ARBA00023136"/>
    </source>
</evidence>
<dbReference type="PANTHER" id="PTHR30047">
    <property type="entry name" value="HIGH-AFFINITY CHOLINE TRANSPORT PROTEIN-RELATED"/>
    <property type="match status" value="1"/>
</dbReference>
<dbReference type="Proteomes" id="UP000006346">
    <property type="component" value="Chromosome"/>
</dbReference>
<evidence type="ECO:0000313" key="9">
    <source>
        <dbReference type="EMBL" id="AET66807.1"/>
    </source>
</evidence>
<evidence type="ECO:0000256" key="6">
    <source>
        <dbReference type="ARBA" id="ARBA00022989"/>
    </source>
</evidence>
<protein>
    <submittedName>
        <fullName evidence="9">Choline/carnitine/betaine transport</fullName>
    </submittedName>
</protein>
<comment type="similarity">
    <text evidence="2">Belongs to the BCCT transporter (TC 2.A.15) family.</text>
</comment>
<evidence type="ECO:0000256" key="4">
    <source>
        <dbReference type="ARBA" id="ARBA00022475"/>
    </source>
</evidence>
<evidence type="ECO:0000256" key="5">
    <source>
        <dbReference type="ARBA" id="ARBA00022692"/>
    </source>
</evidence>
<evidence type="ECO:0000256" key="1">
    <source>
        <dbReference type="ARBA" id="ARBA00004651"/>
    </source>
</evidence>
<organism evidence="9 10">
    <name type="scientific">Desulfosporosinus orientis (strain ATCC 19365 / DSM 765 / NCIMB 8382 / VKM B-1628 / Singapore I)</name>
    <name type="common">Desulfotomaculum orientis</name>
    <dbReference type="NCBI Taxonomy" id="768706"/>
    <lineage>
        <taxon>Bacteria</taxon>
        <taxon>Bacillati</taxon>
        <taxon>Bacillota</taxon>
        <taxon>Clostridia</taxon>
        <taxon>Eubacteriales</taxon>
        <taxon>Desulfitobacteriaceae</taxon>
        <taxon>Desulfosporosinus</taxon>
    </lineage>
</organism>
<name>G7WAN9_DESOD</name>
<keyword evidence="5 8" id="KW-0812">Transmembrane</keyword>
<dbReference type="eggNOG" id="COG1292">
    <property type="taxonomic scope" value="Bacteria"/>
</dbReference>
<dbReference type="NCBIfam" id="TIGR00842">
    <property type="entry name" value="bcct"/>
    <property type="match status" value="1"/>
</dbReference>
<dbReference type="PANTHER" id="PTHR30047:SF7">
    <property type="entry name" value="HIGH-AFFINITY CHOLINE TRANSPORT PROTEIN"/>
    <property type="match status" value="1"/>
</dbReference>
<evidence type="ECO:0000256" key="8">
    <source>
        <dbReference type="SAM" id="Phobius"/>
    </source>
</evidence>
<keyword evidence="7 8" id="KW-0472">Membrane</keyword>
<keyword evidence="6 8" id="KW-1133">Transmembrane helix</keyword>
<feature type="transmembrane region" description="Helical" evidence="8">
    <location>
        <begin position="12"/>
        <end position="29"/>
    </location>
</feature>
<feature type="transmembrane region" description="Helical" evidence="8">
    <location>
        <begin position="227"/>
        <end position="248"/>
    </location>
</feature>
<keyword evidence="4" id="KW-1003">Cell membrane</keyword>
<dbReference type="EMBL" id="CP003108">
    <property type="protein sequence ID" value="AET66807.1"/>
    <property type="molecule type" value="Genomic_DNA"/>
</dbReference>
<evidence type="ECO:0000256" key="2">
    <source>
        <dbReference type="ARBA" id="ARBA00005658"/>
    </source>
</evidence>
<evidence type="ECO:0000313" key="10">
    <source>
        <dbReference type="Proteomes" id="UP000006346"/>
    </source>
</evidence>
<dbReference type="PATRIC" id="fig|768706.3.peg.1121"/>
<dbReference type="RefSeq" id="WP_014183628.1">
    <property type="nucleotide sequence ID" value="NC_016584.1"/>
</dbReference>
<keyword evidence="3" id="KW-0813">Transport</keyword>
<comment type="subcellular location">
    <subcellularLocation>
        <location evidence="1">Cell membrane</location>
        <topology evidence="1">Multi-pass membrane protein</topology>
    </subcellularLocation>
</comment>
<feature type="transmembrane region" description="Helical" evidence="8">
    <location>
        <begin position="49"/>
        <end position="67"/>
    </location>
</feature>
<feature type="transmembrane region" description="Helical" evidence="8">
    <location>
        <begin position="345"/>
        <end position="366"/>
    </location>
</feature>
<feature type="transmembrane region" description="Helical" evidence="8">
    <location>
        <begin position="260"/>
        <end position="283"/>
    </location>
</feature>
<dbReference type="OrthoDB" id="9775735at2"/>